<dbReference type="RefSeq" id="WP_169678748.1">
    <property type="nucleotide sequence ID" value="NZ_JABBNU010000003.1"/>
</dbReference>
<keyword evidence="2" id="KW-1185">Reference proteome</keyword>
<name>A0A848J0M5_9BACT</name>
<protein>
    <submittedName>
        <fullName evidence="1">Uncharacterized protein</fullName>
    </submittedName>
</protein>
<gene>
    <name evidence="1" type="ORF">HH304_05410</name>
</gene>
<evidence type="ECO:0000313" key="2">
    <source>
        <dbReference type="Proteomes" id="UP000559010"/>
    </source>
</evidence>
<comment type="caution">
    <text evidence="1">The sequence shown here is derived from an EMBL/GenBank/DDBJ whole genome shotgun (WGS) entry which is preliminary data.</text>
</comment>
<proteinExistence type="predicted"/>
<dbReference type="Pfam" id="PF19578">
    <property type="entry name" value="DUF6090"/>
    <property type="match status" value="1"/>
</dbReference>
<dbReference type="AlphaFoldDB" id="A0A848J0M5"/>
<reference evidence="1 2" key="1">
    <citation type="submission" date="2020-04" db="EMBL/GenBank/DDBJ databases">
        <title>Flammeovirgaceae bacterium KN852 isolated from deep sea.</title>
        <authorList>
            <person name="Zhang D.-C."/>
        </authorList>
    </citation>
    <scope>NUCLEOTIDE SEQUENCE [LARGE SCALE GENOMIC DNA]</scope>
    <source>
        <strain evidence="1 2">KN852</strain>
    </source>
</reference>
<dbReference type="EMBL" id="JABBNU010000003">
    <property type="protein sequence ID" value="NMM47829.1"/>
    <property type="molecule type" value="Genomic_DNA"/>
</dbReference>
<organism evidence="1 2">
    <name type="scientific">Marinigracilibium pacificum</name>
    <dbReference type="NCBI Taxonomy" id="2729599"/>
    <lineage>
        <taxon>Bacteria</taxon>
        <taxon>Pseudomonadati</taxon>
        <taxon>Bacteroidota</taxon>
        <taxon>Cytophagia</taxon>
        <taxon>Cytophagales</taxon>
        <taxon>Flammeovirgaceae</taxon>
        <taxon>Marinigracilibium</taxon>
    </lineage>
</organism>
<dbReference type="InterPro" id="IPR045749">
    <property type="entry name" value="DUF6090"/>
</dbReference>
<evidence type="ECO:0000313" key="1">
    <source>
        <dbReference type="EMBL" id="NMM47829.1"/>
    </source>
</evidence>
<accession>A0A848J0M5</accession>
<dbReference type="Proteomes" id="UP000559010">
    <property type="component" value="Unassembled WGS sequence"/>
</dbReference>
<sequence length="223" mass="25782">MENPKSKSKIDWKSKLLDLLIVIIGITIAFQLNEWSESRKTTNEELDYLTSFYEENISNQNNLKEALNFSKNTKNDIDTLKNLLLTGNYKDNRINQLISKMMIMADFSPSITTMENIKASGEFDLIKNIDLRRDLISTYNSYTTTDKLEDMLKEYVNEYVTPFFMHNVRFSSLGISDPNIISDPKLENIVLGYEALLAQQIGGYERTLNKLTPLLDRLSKQKK</sequence>